<reference evidence="3" key="1">
    <citation type="submission" date="2020-11" db="EMBL/GenBank/DDBJ databases">
        <authorList>
            <consortium name="DOE Joint Genome Institute"/>
            <person name="Ahrendt S."/>
            <person name="Riley R."/>
            <person name="Andreopoulos W."/>
            <person name="Labutti K."/>
            <person name="Pangilinan J."/>
            <person name="Ruiz-Duenas F.J."/>
            <person name="Barrasa J.M."/>
            <person name="Sanchez-Garcia M."/>
            <person name="Camarero S."/>
            <person name="Miyauchi S."/>
            <person name="Serrano A."/>
            <person name="Linde D."/>
            <person name="Babiker R."/>
            <person name="Drula E."/>
            <person name="Ayuso-Fernandez I."/>
            <person name="Pacheco R."/>
            <person name="Padilla G."/>
            <person name="Ferreira P."/>
            <person name="Barriuso J."/>
            <person name="Kellner H."/>
            <person name="Castanera R."/>
            <person name="Alfaro M."/>
            <person name="Ramirez L."/>
            <person name="Pisabarro A.G."/>
            <person name="Kuo A."/>
            <person name="Tritt A."/>
            <person name="Lipzen A."/>
            <person name="He G."/>
            <person name="Yan M."/>
            <person name="Ng V."/>
            <person name="Cullen D."/>
            <person name="Martin F."/>
            <person name="Rosso M.-N."/>
            <person name="Henrissat B."/>
            <person name="Hibbett D."/>
            <person name="Martinez A.T."/>
            <person name="Grigoriev I.V."/>
        </authorList>
    </citation>
    <scope>NUCLEOTIDE SEQUENCE</scope>
    <source>
        <strain evidence="3">CIRM-BRFM 674</strain>
    </source>
</reference>
<keyword evidence="2" id="KW-0472">Membrane</keyword>
<dbReference type="SUPFAM" id="SSF48097">
    <property type="entry name" value="Regulator of G-protein signaling, RGS"/>
    <property type="match status" value="1"/>
</dbReference>
<gene>
    <name evidence="3" type="ORF">BDN70DRAFT_880247</name>
</gene>
<dbReference type="Proteomes" id="UP000807469">
    <property type="component" value="Unassembled WGS sequence"/>
</dbReference>
<dbReference type="EMBL" id="MU155240">
    <property type="protein sequence ID" value="KAF9478195.1"/>
    <property type="molecule type" value="Genomic_DNA"/>
</dbReference>
<proteinExistence type="predicted"/>
<feature type="transmembrane region" description="Helical" evidence="2">
    <location>
        <begin position="160"/>
        <end position="181"/>
    </location>
</feature>
<dbReference type="Gene3D" id="1.10.167.10">
    <property type="entry name" value="Regulator of G-protein Signalling 4, domain 2"/>
    <property type="match status" value="1"/>
</dbReference>
<protein>
    <submittedName>
        <fullName evidence="3">Uncharacterized protein</fullName>
    </submittedName>
</protein>
<accession>A0A9P6CZ89</accession>
<dbReference type="InterPro" id="IPR044926">
    <property type="entry name" value="RGS_subdomain_2"/>
</dbReference>
<keyword evidence="2" id="KW-0812">Transmembrane</keyword>
<dbReference type="OrthoDB" id="3232309at2759"/>
<evidence type="ECO:0000256" key="2">
    <source>
        <dbReference type="SAM" id="Phobius"/>
    </source>
</evidence>
<dbReference type="PANTHER" id="PTHR39466:SF1">
    <property type="entry name" value="RGS DOMAIN-CONTAINING PROTEIN"/>
    <property type="match status" value="1"/>
</dbReference>
<feature type="region of interest" description="Disordered" evidence="1">
    <location>
        <begin position="227"/>
        <end position="247"/>
    </location>
</feature>
<feature type="transmembrane region" description="Helical" evidence="2">
    <location>
        <begin position="121"/>
        <end position="148"/>
    </location>
</feature>
<feature type="region of interest" description="Disordered" evidence="1">
    <location>
        <begin position="483"/>
        <end position="533"/>
    </location>
</feature>
<sequence length="598" mass="65371">MSPENLYFILWLREYKQRYMQWKSQTAFQSPAHPPLDDSVHYSSHLAMFYARAKQTFFTPGSAYELNLASTLLDPFHRPTAPPYPPPDAFRAIELDTYRTLDHSLRRFVNAQLNNVGNRRVLCGIIAGIIFCIIGALVPLAVLFAIHAPRWTRLAALPGLWIGMSVLCASVNGICLGVYIFGDLRQLRKFELARPPISKPKLLPTFRPIVPGGVYAKHGSRASSVSSFGSRETAYSEDGTHETNDNIHISPAYYDADSDIDPMDLYAPTRGSMEDLGMDYQQAGKSNDSAVDLSTSINTLPRIVGPSGTSMPDPSYPIPPLTAGSSASPTPSTTSTSYTATATFIHPFDTGLSLAAAAARVDEDEEDILARAVHLPARHQIVAPFDFEGLPLRPGHRAWCATHKAHRLPASSKPPGQPGYLYPHQTYASHPDLSLPRPPEPAHAKGPRGILGIIARMQERGCSLARWRLQTGYLEERAAASVRDGESPAPHRSSPYWVQVGGGVRSSSESEKTRGGDATTVRTMSEKGDDGASDIKAKERTLWKRLRAMRSVPAFRVPLARVLSPVVVRGQWEIVVRSMVVALILSATVVAALLAVPV</sequence>
<name>A0A9P6CZ89_9AGAR</name>
<organism evidence="3 4">
    <name type="scientific">Pholiota conissans</name>
    <dbReference type="NCBI Taxonomy" id="109636"/>
    <lineage>
        <taxon>Eukaryota</taxon>
        <taxon>Fungi</taxon>
        <taxon>Dikarya</taxon>
        <taxon>Basidiomycota</taxon>
        <taxon>Agaricomycotina</taxon>
        <taxon>Agaricomycetes</taxon>
        <taxon>Agaricomycetidae</taxon>
        <taxon>Agaricales</taxon>
        <taxon>Agaricineae</taxon>
        <taxon>Strophariaceae</taxon>
        <taxon>Pholiota</taxon>
    </lineage>
</organism>
<feature type="compositionally biased region" description="Low complexity" evidence="1">
    <location>
        <begin position="321"/>
        <end position="336"/>
    </location>
</feature>
<evidence type="ECO:0000313" key="3">
    <source>
        <dbReference type="EMBL" id="KAF9478195.1"/>
    </source>
</evidence>
<comment type="caution">
    <text evidence="3">The sequence shown here is derived from an EMBL/GenBank/DDBJ whole genome shotgun (WGS) entry which is preliminary data.</text>
</comment>
<feature type="compositionally biased region" description="Basic and acidic residues" evidence="1">
    <location>
        <begin position="524"/>
        <end position="533"/>
    </location>
</feature>
<dbReference type="PANTHER" id="PTHR39466">
    <property type="entry name" value="RGS DOMAIN-CONTAINING PROTEIN"/>
    <property type="match status" value="1"/>
</dbReference>
<dbReference type="AlphaFoldDB" id="A0A9P6CZ89"/>
<feature type="region of interest" description="Disordered" evidence="1">
    <location>
        <begin position="303"/>
        <end position="336"/>
    </location>
</feature>
<evidence type="ECO:0000256" key="1">
    <source>
        <dbReference type="SAM" id="MobiDB-lite"/>
    </source>
</evidence>
<dbReference type="InterPro" id="IPR036305">
    <property type="entry name" value="RGS_sf"/>
</dbReference>
<feature type="transmembrane region" description="Helical" evidence="2">
    <location>
        <begin position="574"/>
        <end position="596"/>
    </location>
</feature>
<evidence type="ECO:0000313" key="4">
    <source>
        <dbReference type="Proteomes" id="UP000807469"/>
    </source>
</evidence>
<keyword evidence="2" id="KW-1133">Transmembrane helix</keyword>
<keyword evidence="4" id="KW-1185">Reference proteome</keyword>